<name>A0ABR3JA88_9AGAR</name>
<organism evidence="1 2">
    <name type="scientific">Hohenbuehelia grisea</name>
    <dbReference type="NCBI Taxonomy" id="104357"/>
    <lineage>
        <taxon>Eukaryota</taxon>
        <taxon>Fungi</taxon>
        <taxon>Dikarya</taxon>
        <taxon>Basidiomycota</taxon>
        <taxon>Agaricomycotina</taxon>
        <taxon>Agaricomycetes</taxon>
        <taxon>Agaricomycetidae</taxon>
        <taxon>Agaricales</taxon>
        <taxon>Pleurotineae</taxon>
        <taxon>Pleurotaceae</taxon>
        <taxon>Hohenbuehelia</taxon>
    </lineage>
</organism>
<gene>
    <name evidence="1" type="ORF">HGRIS_006669</name>
</gene>
<accession>A0ABR3JA88</accession>
<evidence type="ECO:0000313" key="1">
    <source>
        <dbReference type="EMBL" id="KAL0952393.1"/>
    </source>
</evidence>
<keyword evidence="2" id="KW-1185">Reference proteome</keyword>
<dbReference type="Proteomes" id="UP001556367">
    <property type="component" value="Unassembled WGS sequence"/>
</dbReference>
<reference evidence="2" key="1">
    <citation type="submission" date="2024-06" db="EMBL/GenBank/DDBJ databases">
        <title>Multi-omics analyses provide insights into the biosynthesis of the anticancer antibiotic pleurotin in Hohenbuehelia grisea.</title>
        <authorList>
            <person name="Weaver J.A."/>
            <person name="Alberti F."/>
        </authorList>
    </citation>
    <scope>NUCLEOTIDE SEQUENCE [LARGE SCALE GENOMIC DNA]</scope>
    <source>
        <strain evidence="2">T-177</strain>
    </source>
</reference>
<dbReference type="EMBL" id="JASNQZ010000010">
    <property type="protein sequence ID" value="KAL0952393.1"/>
    <property type="molecule type" value="Genomic_DNA"/>
</dbReference>
<proteinExistence type="predicted"/>
<comment type="caution">
    <text evidence="1">The sequence shown here is derived from an EMBL/GenBank/DDBJ whole genome shotgun (WGS) entry which is preliminary data.</text>
</comment>
<evidence type="ECO:0000313" key="2">
    <source>
        <dbReference type="Proteomes" id="UP001556367"/>
    </source>
</evidence>
<sequence>MHPPARLDACMRHHQSHPLARLRRTSASHQFYWATIISKDGGFTPKWDFTDDAEKGVGDAFMVGKKEGNVEPPTGKGVAN</sequence>
<protein>
    <submittedName>
        <fullName evidence="1">Uncharacterized protein</fullName>
    </submittedName>
</protein>